<keyword evidence="6" id="KW-1185">Reference proteome</keyword>
<organism evidence="5 6">
    <name type="scientific">Stemphylium lycopersici</name>
    <name type="common">Tomato gray leaf spot disease fungus</name>
    <name type="synonym">Thyrospora lycopersici</name>
    <dbReference type="NCBI Taxonomy" id="183478"/>
    <lineage>
        <taxon>Eukaryota</taxon>
        <taxon>Fungi</taxon>
        <taxon>Dikarya</taxon>
        <taxon>Ascomycota</taxon>
        <taxon>Pezizomycotina</taxon>
        <taxon>Dothideomycetes</taxon>
        <taxon>Pleosporomycetidae</taxon>
        <taxon>Pleosporales</taxon>
        <taxon>Pleosporineae</taxon>
        <taxon>Pleosporaceae</taxon>
        <taxon>Stemphylium</taxon>
    </lineage>
</organism>
<feature type="compositionally biased region" description="Polar residues" evidence="2">
    <location>
        <begin position="674"/>
        <end position="692"/>
    </location>
</feature>
<feature type="compositionally biased region" description="Polar residues" evidence="2">
    <location>
        <begin position="704"/>
        <end position="713"/>
    </location>
</feature>
<feature type="compositionally biased region" description="Polar residues" evidence="2">
    <location>
        <begin position="505"/>
        <end position="516"/>
    </location>
</feature>
<protein>
    <submittedName>
        <fullName evidence="5">Acid protease</fullName>
    </submittedName>
</protein>
<dbReference type="Pfam" id="PF00026">
    <property type="entry name" value="Asp"/>
    <property type="match status" value="1"/>
</dbReference>
<keyword evidence="3" id="KW-1133">Transmembrane helix</keyword>
<evidence type="ECO:0000259" key="4">
    <source>
        <dbReference type="PROSITE" id="PS51767"/>
    </source>
</evidence>
<dbReference type="AlphaFoldDB" id="A0A364MT99"/>
<dbReference type="PROSITE" id="PS51767">
    <property type="entry name" value="PEPTIDASE_A1"/>
    <property type="match status" value="1"/>
</dbReference>
<dbReference type="GO" id="GO:0004190">
    <property type="term" value="F:aspartic-type endopeptidase activity"/>
    <property type="evidence" value="ECO:0007669"/>
    <property type="project" value="InterPro"/>
</dbReference>
<name>A0A364MT99_STELY</name>
<feature type="domain" description="Peptidase A1" evidence="4">
    <location>
        <begin position="33"/>
        <end position="404"/>
    </location>
</feature>
<dbReference type="OrthoDB" id="4074350at2759"/>
<evidence type="ECO:0000256" key="3">
    <source>
        <dbReference type="SAM" id="Phobius"/>
    </source>
</evidence>
<evidence type="ECO:0000313" key="5">
    <source>
        <dbReference type="EMBL" id="RAR02881.1"/>
    </source>
</evidence>
<keyword evidence="5" id="KW-0378">Hydrolase</keyword>
<feature type="compositionally biased region" description="Polar residues" evidence="2">
    <location>
        <begin position="608"/>
        <end position="617"/>
    </location>
</feature>
<keyword evidence="5" id="KW-0645">Protease</keyword>
<evidence type="ECO:0000256" key="1">
    <source>
        <dbReference type="ARBA" id="ARBA00007447"/>
    </source>
</evidence>
<accession>A0A364MT99</accession>
<dbReference type="Proteomes" id="UP000249619">
    <property type="component" value="Unassembled WGS sequence"/>
</dbReference>
<dbReference type="EMBL" id="QGDH01000198">
    <property type="protein sequence ID" value="RAR02881.1"/>
    <property type="molecule type" value="Genomic_DNA"/>
</dbReference>
<gene>
    <name evidence="5" type="ORF">DDE83_008424</name>
</gene>
<feature type="compositionally biased region" description="Basic and acidic residues" evidence="2">
    <location>
        <begin position="478"/>
        <end position="490"/>
    </location>
</feature>
<proteinExistence type="inferred from homology"/>
<feature type="region of interest" description="Disordered" evidence="2">
    <location>
        <begin position="478"/>
        <end position="552"/>
    </location>
</feature>
<dbReference type="CDD" id="cd12087">
    <property type="entry name" value="TM_EGFR-like"/>
    <property type="match status" value="1"/>
</dbReference>
<comment type="caution">
    <text evidence="5">The sequence shown here is derived from an EMBL/GenBank/DDBJ whole genome shotgun (WGS) entry which is preliminary data.</text>
</comment>
<dbReference type="STRING" id="183478.A0A364MT99"/>
<keyword evidence="3" id="KW-0812">Transmembrane</keyword>
<feature type="region of interest" description="Disordered" evidence="2">
    <location>
        <begin position="596"/>
        <end position="713"/>
    </location>
</feature>
<comment type="similarity">
    <text evidence="1">Belongs to the peptidase A1 family.</text>
</comment>
<evidence type="ECO:0000256" key="2">
    <source>
        <dbReference type="SAM" id="MobiDB-lite"/>
    </source>
</evidence>
<dbReference type="Gene3D" id="2.40.70.10">
    <property type="entry name" value="Acid Proteases"/>
    <property type="match status" value="2"/>
</dbReference>
<dbReference type="PANTHER" id="PTHR47966">
    <property type="entry name" value="BETA-SITE APP-CLEAVING ENZYME, ISOFORM A-RELATED"/>
    <property type="match status" value="1"/>
</dbReference>
<feature type="compositionally biased region" description="Polar residues" evidence="2">
    <location>
        <begin position="636"/>
        <end position="648"/>
    </location>
</feature>
<dbReference type="InterPro" id="IPR021109">
    <property type="entry name" value="Peptidase_aspartic_dom_sf"/>
</dbReference>
<dbReference type="InterPro" id="IPR001461">
    <property type="entry name" value="Aspartic_peptidase_A1"/>
</dbReference>
<dbReference type="InterPro" id="IPR033121">
    <property type="entry name" value="PEPTIDASE_A1"/>
</dbReference>
<dbReference type="PANTHER" id="PTHR47966:SF51">
    <property type="entry name" value="BETA-SITE APP-CLEAVING ENZYME, ISOFORM A-RELATED"/>
    <property type="match status" value="1"/>
</dbReference>
<dbReference type="SUPFAM" id="SSF50630">
    <property type="entry name" value="Acid proteases"/>
    <property type="match status" value="1"/>
</dbReference>
<dbReference type="GO" id="GO:0000324">
    <property type="term" value="C:fungal-type vacuole"/>
    <property type="evidence" value="ECO:0007669"/>
    <property type="project" value="TreeGrafter"/>
</dbReference>
<reference evidence="6" key="1">
    <citation type="submission" date="2018-05" db="EMBL/GenBank/DDBJ databases">
        <title>Draft genome sequence of Stemphylium lycopersici strain CIDEFI 213.</title>
        <authorList>
            <person name="Medina R."/>
            <person name="Franco M.E.E."/>
            <person name="Lucentini C.G."/>
            <person name="Saparrat M.C.N."/>
            <person name="Balatti P.A."/>
        </authorList>
    </citation>
    <scope>NUCLEOTIDE SEQUENCE [LARGE SCALE GENOMIC DNA]</scope>
    <source>
        <strain evidence="6">CIDEFI 213</strain>
    </source>
</reference>
<evidence type="ECO:0000313" key="6">
    <source>
        <dbReference type="Proteomes" id="UP000249619"/>
    </source>
</evidence>
<dbReference type="GO" id="GO:0006508">
    <property type="term" value="P:proteolysis"/>
    <property type="evidence" value="ECO:0007669"/>
    <property type="project" value="UniProtKB-KW"/>
</dbReference>
<keyword evidence="3" id="KW-0472">Membrane</keyword>
<sequence>MKLNRREETLPLPPTPYVVSDSGKFDGNDGKWSTFSINIGDDGSGQGQNFRVLVSTSSPVTIVPGVTEWCDSDCAQTRGVEVYNGQQPRGIVDSAQWERAGIYKIPTPHWWTESYRIDQSDLTGIWGVDNVGLGTTSTQSPILAEQYVVETLVQDFFMGSFGLAAGSTGPSGGSKPNFIENFYDANMIASISYGYSAGAHYHSFWLPLQGNNNRGVVGSLVLGGYDNSRLKAEGISIRMPNDINNTLSVGVMSILSETDSEVEPNTVSLTPAGGFSATIDSTTPYLILPDEVCEEFVTAFGLNFDEGSQLYLVNSTSHDENERKNANVSFKIGAGPADSDRFTEIVLPYSAFDQQASFPLNVSEDNTQYFPIKRSDNGVYVLGRTFLQESYIIVDYERANFTIAPVLYVDPMPSQSLVTIFNESYTGLPSAPDKDENSGGGLPTGAIAGIVVGIVVAFVLVAIGVFFWWRKRRNEKKKAHEEEKSSKIDTIHAGTEVKHRRISELTGSEAPQSPKGSSMGYYNSDHKWAPVSEMSPDSTPAELCSPPPEGRDGYDYFAAGGMRRHRGSSGNNTPSTPIAELPGEDAIHEVHGQGIDRMSRVQKPPHNRSPSDSSLGTNIDAVLVNGRTAEEEGVANANSTTVDPTSAATADAVLNTGEEPTEQSTMERRPSHTRGLSDTTIQSDSTVVSQPTPEELANWERSGQDGSNRPLSP</sequence>
<feature type="region of interest" description="Disordered" evidence="2">
    <location>
        <begin position="1"/>
        <end position="23"/>
    </location>
</feature>
<feature type="transmembrane region" description="Helical" evidence="3">
    <location>
        <begin position="446"/>
        <end position="469"/>
    </location>
</feature>